<name>A0A5D3C5V3_CUCMM</name>
<dbReference type="EMBL" id="SSTD01013339">
    <property type="protein sequence ID" value="TYK07237.1"/>
    <property type="molecule type" value="Genomic_DNA"/>
</dbReference>
<dbReference type="PANTHER" id="PTHR11439">
    <property type="entry name" value="GAG-POL-RELATED RETROTRANSPOSON"/>
    <property type="match status" value="1"/>
</dbReference>
<gene>
    <name evidence="2" type="ORF">E5676_scaffold606G001330</name>
    <name evidence="1" type="ORF">E6C27_scaffold132G001020</name>
</gene>
<dbReference type="CDD" id="cd09272">
    <property type="entry name" value="RNase_HI_RT_Ty1"/>
    <property type="match status" value="1"/>
</dbReference>
<dbReference type="Proteomes" id="UP000321947">
    <property type="component" value="Unassembled WGS sequence"/>
</dbReference>
<dbReference type="OrthoDB" id="418237at2759"/>
<dbReference type="STRING" id="1194695.A0A5D3C5V3"/>
<evidence type="ECO:0000313" key="4">
    <source>
        <dbReference type="Proteomes" id="UP000321947"/>
    </source>
</evidence>
<evidence type="ECO:0000313" key="2">
    <source>
        <dbReference type="EMBL" id="TYK07237.1"/>
    </source>
</evidence>
<dbReference type="PANTHER" id="PTHR11439:SF517">
    <property type="entry name" value="CYSTEINE-RICH RLK (RECEPTOR-LIKE PROTEIN KINASE) 8"/>
    <property type="match status" value="1"/>
</dbReference>
<evidence type="ECO:0000313" key="1">
    <source>
        <dbReference type="EMBL" id="KAA0058509.1"/>
    </source>
</evidence>
<reference evidence="3 4" key="1">
    <citation type="submission" date="2019-08" db="EMBL/GenBank/DDBJ databases">
        <title>Draft genome sequences of two oriental melons (Cucumis melo L. var makuwa).</title>
        <authorList>
            <person name="Kwon S.-Y."/>
        </authorList>
    </citation>
    <scope>NUCLEOTIDE SEQUENCE [LARGE SCALE GENOMIC DNA]</scope>
    <source>
        <strain evidence="4">cv. Chang Bougi</strain>
        <strain evidence="3">cv. SW 3</strain>
        <tissue evidence="2">Leaf</tissue>
    </source>
</reference>
<organism evidence="2 4">
    <name type="scientific">Cucumis melo var. makuwa</name>
    <name type="common">Oriental melon</name>
    <dbReference type="NCBI Taxonomy" id="1194695"/>
    <lineage>
        <taxon>Eukaryota</taxon>
        <taxon>Viridiplantae</taxon>
        <taxon>Streptophyta</taxon>
        <taxon>Embryophyta</taxon>
        <taxon>Tracheophyta</taxon>
        <taxon>Spermatophyta</taxon>
        <taxon>Magnoliopsida</taxon>
        <taxon>eudicotyledons</taxon>
        <taxon>Gunneridae</taxon>
        <taxon>Pentapetalae</taxon>
        <taxon>rosids</taxon>
        <taxon>fabids</taxon>
        <taxon>Cucurbitales</taxon>
        <taxon>Cucurbitaceae</taxon>
        <taxon>Benincaseae</taxon>
        <taxon>Cucumis</taxon>
    </lineage>
</organism>
<comment type="caution">
    <text evidence="2">The sequence shown here is derived from an EMBL/GenBank/DDBJ whole genome shotgun (WGS) entry which is preliminary data.</text>
</comment>
<dbReference type="EMBL" id="SSTE01006761">
    <property type="protein sequence ID" value="KAA0058509.1"/>
    <property type="molecule type" value="Genomic_DNA"/>
</dbReference>
<dbReference type="AlphaFoldDB" id="A0A5D3C5V3"/>
<proteinExistence type="predicted"/>
<accession>A0A5D3C5V3</accession>
<dbReference type="Proteomes" id="UP000321393">
    <property type="component" value="Unassembled WGS sequence"/>
</dbReference>
<sequence>MMSSAAISWWSKKQPLVTLSTTETELVTTTLCTCQAIWLRKILKELYFKQEGATKVYCDNNSAIKLFKNSVLHGRSKHIDVKFHFLRDLTRDGVIELYYCKSEDQIDDIMTKPLKLTAFQKLRKLLGVCAINKSLN</sequence>
<protein>
    <submittedName>
        <fullName evidence="1 2">Mitochondrial protein</fullName>
    </submittedName>
</protein>
<evidence type="ECO:0000313" key="3">
    <source>
        <dbReference type="Proteomes" id="UP000321393"/>
    </source>
</evidence>